<proteinExistence type="predicted"/>
<evidence type="ECO:0000256" key="4">
    <source>
        <dbReference type="ARBA" id="ARBA00022989"/>
    </source>
</evidence>
<dbReference type="Proteomes" id="UP001235966">
    <property type="component" value="Unassembled WGS sequence"/>
</dbReference>
<feature type="transmembrane region" description="Helical" evidence="6">
    <location>
        <begin position="153"/>
        <end position="169"/>
    </location>
</feature>
<dbReference type="InterPro" id="IPR024320">
    <property type="entry name" value="LPG_synthase_C"/>
</dbReference>
<keyword evidence="9" id="KW-1185">Reference proteome</keyword>
<feature type="transmembrane region" description="Helical" evidence="6">
    <location>
        <begin position="438"/>
        <end position="459"/>
    </location>
</feature>
<dbReference type="Pfam" id="PF09924">
    <property type="entry name" value="LPG_synthase_C"/>
    <property type="match status" value="1"/>
</dbReference>
<dbReference type="EMBL" id="JAUSQW010000001">
    <property type="protein sequence ID" value="MDP9801683.1"/>
    <property type="molecule type" value="Genomic_DNA"/>
</dbReference>
<feature type="transmembrane region" description="Helical" evidence="6">
    <location>
        <begin position="335"/>
        <end position="360"/>
    </location>
</feature>
<name>A0ABT9ND81_9ACTO</name>
<evidence type="ECO:0000256" key="6">
    <source>
        <dbReference type="SAM" id="Phobius"/>
    </source>
</evidence>
<feature type="transmembrane region" description="Helical" evidence="6">
    <location>
        <begin position="279"/>
        <end position="297"/>
    </location>
</feature>
<dbReference type="SUPFAM" id="SSF144091">
    <property type="entry name" value="Rhomboid-like"/>
    <property type="match status" value="1"/>
</dbReference>
<dbReference type="PANTHER" id="PTHR34697:SF2">
    <property type="entry name" value="PHOSPHATIDYLGLYCEROL LYSYLTRANSFERASE"/>
    <property type="match status" value="1"/>
</dbReference>
<comment type="subcellular location">
    <subcellularLocation>
        <location evidence="1">Cell membrane</location>
        <topology evidence="1">Multi-pass membrane protein</topology>
    </subcellularLocation>
</comment>
<dbReference type="InterPro" id="IPR051211">
    <property type="entry name" value="PG_lysyltransferase"/>
</dbReference>
<feature type="transmembrane region" description="Helical" evidence="6">
    <location>
        <begin position="372"/>
        <end position="395"/>
    </location>
</feature>
<dbReference type="InterPro" id="IPR035952">
    <property type="entry name" value="Rhomboid-like_sf"/>
</dbReference>
<feature type="transmembrane region" description="Helical" evidence="6">
    <location>
        <begin position="304"/>
        <end position="329"/>
    </location>
</feature>
<accession>A0ABT9ND81</accession>
<evidence type="ECO:0000259" key="7">
    <source>
        <dbReference type="Pfam" id="PF09924"/>
    </source>
</evidence>
<dbReference type="PANTHER" id="PTHR34697">
    <property type="entry name" value="PHOSPHATIDYLGLYCEROL LYSYLTRANSFERASE"/>
    <property type="match status" value="1"/>
</dbReference>
<evidence type="ECO:0000313" key="9">
    <source>
        <dbReference type="Proteomes" id="UP001235966"/>
    </source>
</evidence>
<evidence type="ECO:0000256" key="5">
    <source>
        <dbReference type="ARBA" id="ARBA00023136"/>
    </source>
</evidence>
<keyword evidence="3 6" id="KW-0812">Transmembrane</keyword>
<evidence type="ECO:0000313" key="8">
    <source>
        <dbReference type="EMBL" id="MDP9801683.1"/>
    </source>
</evidence>
<gene>
    <name evidence="8" type="ORF">J2S49_001759</name>
</gene>
<keyword evidence="5 6" id="KW-0472">Membrane</keyword>
<evidence type="ECO:0000256" key="2">
    <source>
        <dbReference type="ARBA" id="ARBA00022475"/>
    </source>
</evidence>
<feature type="transmembrane region" description="Helical" evidence="6">
    <location>
        <begin position="128"/>
        <end position="146"/>
    </location>
</feature>
<feature type="transmembrane region" description="Helical" evidence="6">
    <location>
        <begin position="209"/>
        <end position="231"/>
    </location>
</feature>
<evidence type="ECO:0000256" key="3">
    <source>
        <dbReference type="ARBA" id="ARBA00022692"/>
    </source>
</evidence>
<feature type="transmembrane region" description="Helical" evidence="6">
    <location>
        <begin position="49"/>
        <end position="75"/>
    </location>
</feature>
<evidence type="ECO:0000256" key="1">
    <source>
        <dbReference type="ARBA" id="ARBA00004651"/>
    </source>
</evidence>
<keyword evidence="2" id="KW-1003">Cell membrane</keyword>
<sequence>MKVFAIVKKAPVAIALLVTMWIMWLALGGDHMALRHTFGLRANGDLNFLHVFSSGLTSATAQGVIGATIGILTLGVAAERVLGSMRFALLSLAMHTIFAPFGLWFAVISEPFLESIATAGTSDILLSPGAWIFGTSMFATAFMPAIWKRRLRLAAFVISATQMLFLGTVTNTVSFIAVIGGIIAGSLVAGLGVPRLRTLRQSSAREKRVLVAVLLGTVAVVPVLIGAHPAASGLFADASFLIWQPFALAFHADWACAAGDAARCASMGSLVKFEGPSNTIANLIPVTIQLIFAWGLVRAKRAAWIGALASTLLTVVIVVVQFVQVGLIAGDLSAVIAICVFSLIPWFAVTIALLATRTLYRVRTSRSAHARALALVGTGLGTAALIWFAGALTFSSQFAPAIGLREALGEFVVRLLPPIASLFLPLGNVPSGTGAWNAFIWSGTVFWIFIAVALFYLVVDSHSDLHFHDRVKARQILESGTGDHLSFMTLWEGNSYFFHELGYVAYRVSNGVAVTLGGPVFAGRSSDADQETADDADATARVETAPISLPTQAEREELASAFEAFVQQQGWHIAWYSVNESFQRPGFKKLHVAEEGVLPADTKFTGKKFQNVRTAKNNAAKEGITAVWTDWESLDLDMRARVTALSEQWVAEKALPEMGFTLGALDELKVPGTKMMLAIDSKLTLHGITSWLPVYEGGQLVGYTLDFMRRDSDGWRSVIEFLLGESVPKMDELGLKWVSLSGAPLARSEAASDPSFLDNVLDRVGAIIEPLYGFRSLAGSKYKFNPTHEGWYLAYNDELALGAIGLAISHCYLPEIGPKGMAEIVRVYFEAQKQAKIDEEEKAKRRALVEARDAVEKALRRGQEIPAEAAKLLPACEIDAIVAKVNSETSV</sequence>
<organism evidence="8 9">
    <name type="scientific">Arcanobacterium wilhelmae</name>
    <dbReference type="NCBI Taxonomy" id="1803177"/>
    <lineage>
        <taxon>Bacteria</taxon>
        <taxon>Bacillati</taxon>
        <taxon>Actinomycetota</taxon>
        <taxon>Actinomycetes</taxon>
        <taxon>Actinomycetales</taxon>
        <taxon>Actinomycetaceae</taxon>
        <taxon>Arcanobacterium</taxon>
    </lineage>
</organism>
<feature type="transmembrane region" description="Helical" evidence="6">
    <location>
        <begin position="407"/>
        <end position="426"/>
    </location>
</feature>
<reference evidence="8 9" key="1">
    <citation type="submission" date="2023-07" db="EMBL/GenBank/DDBJ databases">
        <title>Sequencing the genomes of 1000 actinobacteria strains.</title>
        <authorList>
            <person name="Klenk H.-P."/>
        </authorList>
    </citation>
    <scope>NUCLEOTIDE SEQUENCE [LARGE SCALE GENOMIC DNA]</scope>
    <source>
        <strain evidence="8 9">DSM 102162</strain>
    </source>
</reference>
<feature type="domain" description="Phosphatidylglycerol lysyltransferase C-terminal" evidence="7">
    <location>
        <begin position="546"/>
        <end position="795"/>
    </location>
</feature>
<feature type="transmembrane region" description="Helical" evidence="6">
    <location>
        <begin position="175"/>
        <end position="197"/>
    </location>
</feature>
<protein>
    <submittedName>
        <fullName evidence="8">Lysylphosphatidylglycerol synthetase-like protein (DUF2156 family)</fullName>
    </submittedName>
</protein>
<dbReference type="RefSeq" id="WP_307014862.1">
    <property type="nucleotide sequence ID" value="NZ_JAUSQW010000001.1"/>
</dbReference>
<keyword evidence="4 6" id="KW-1133">Transmembrane helix</keyword>
<feature type="transmembrane region" description="Helical" evidence="6">
    <location>
        <begin position="12"/>
        <end position="29"/>
    </location>
</feature>
<comment type="caution">
    <text evidence="8">The sequence shown here is derived from an EMBL/GenBank/DDBJ whole genome shotgun (WGS) entry which is preliminary data.</text>
</comment>
<feature type="transmembrane region" description="Helical" evidence="6">
    <location>
        <begin position="87"/>
        <end position="108"/>
    </location>
</feature>